<evidence type="ECO:0000313" key="5">
    <source>
        <dbReference type="EMBL" id="EKX43034.1"/>
    </source>
</evidence>
<organism evidence="5">
    <name type="scientific">Guillardia theta (strain CCMP2712)</name>
    <name type="common">Cryptophyte</name>
    <dbReference type="NCBI Taxonomy" id="905079"/>
    <lineage>
        <taxon>Eukaryota</taxon>
        <taxon>Cryptophyceae</taxon>
        <taxon>Pyrenomonadales</taxon>
        <taxon>Geminigeraceae</taxon>
        <taxon>Guillardia</taxon>
    </lineage>
</organism>
<dbReference type="AlphaFoldDB" id="L1J4H8"/>
<evidence type="ECO:0000313" key="7">
    <source>
        <dbReference type="Proteomes" id="UP000011087"/>
    </source>
</evidence>
<dbReference type="GO" id="GO:0007023">
    <property type="term" value="P:post-chaperonin tubulin folding pathway"/>
    <property type="evidence" value="ECO:0007669"/>
    <property type="project" value="InterPro"/>
</dbReference>
<proteinExistence type="predicted"/>
<dbReference type="Pfam" id="PF12612">
    <property type="entry name" value="TFCD_C"/>
    <property type="match status" value="1"/>
</dbReference>
<sequence length="814" mass="91336">MSVKDEEEELEEQSSLLEEADEGAISDLPTFFVEAGEVQELLQDLKEASVQRISGIFDKYQEQPQLLDANLETIVRGHKVLTRFFPHRVADIEPCLALLAKQNPKESNTWEIRFILFLWLSILVMVPFSLDTVDSTILDGSEVAENANGDGLVDRIVNICKSCLYEAAKTRDAAAFLLGKLLTRPDMEDGPLVSFLKWLRLEQEGMHNSLLATGIHQALAHIFRQGQRKSLLDKVPLVLDILHYESSQNKSTLQRHLVCKLSQRIGLTYLPPRHRSLLDNLKGNQQSVTEAAEGRWRCHRSFQHSDFCVCEFMAWRGSASVGANVRDAASFVCWAFARAYAPSDMLPHVPELAKGLLVQTVLDREINCRRKMSDVRGITHMESEGIIEYVVEFQLRHWDKNIRLLSGIGFAVASDVRVNISQRLLCRHGAACGIAEIVHGLDLETNPIPNETMDRIRNLVQAVEKARLFRYNGCFLAFCLTGRGGEMMRSACSKVLESLGQKDQDLTPKLISSYFDSLAENLKHPTDDNPASRRGFALALGALGKEGKVYEDGDSEIKNTSFLIDTLLKCLGDYCVDNRGDVGSWVREAAMNTIGAQKCARSWQGAQGSFEPRTLSLLRTAAACQILSGLTITVKVNHREILDEVIREPVDWNSAGDAFARVAKLLTCDDYRHAVISGMVISIGGISESLVKHSWASLTSFLSSSHDPNAQSECILNDLLRLIEVSWITLTPMQANFLARFPRIRRKAAEELYMQILSERDWTVDVSELRPQRDQLYVLFSITPKTESKSNTTTGKKTEKEDIGYMALVRDMHY</sequence>
<dbReference type="OrthoDB" id="10253476at2759"/>
<keyword evidence="7" id="KW-1185">Reference proteome</keyword>
<dbReference type="RefSeq" id="XP_005830014.1">
    <property type="nucleotide sequence ID" value="XM_005829957.1"/>
</dbReference>
<dbReference type="InterPro" id="IPR058033">
    <property type="entry name" value="ARM_TBCD_2nd"/>
</dbReference>
<dbReference type="HOGENOM" id="CLU_003043_0_0_1"/>
<dbReference type="GO" id="GO:0000226">
    <property type="term" value="P:microtubule cytoskeleton organization"/>
    <property type="evidence" value="ECO:0007669"/>
    <property type="project" value="TreeGrafter"/>
</dbReference>
<feature type="domain" description="Tubulin-folding cofactor D ARM repeats" evidence="4">
    <location>
        <begin position="315"/>
        <end position="373"/>
    </location>
</feature>
<evidence type="ECO:0000259" key="4">
    <source>
        <dbReference type="Pfam" id="PF25767"/>
    </source>
</evidence>
<dbReference type="Pfam" id="PF23579">
    <property type="entry name" value="ARM_TBCD"/>
    <property type="match status" value="1"/>
</dbReference>
<dbReference type="SUPFAM" id="SSF48371">
    <property type="entry name" value="ARM repeat"/>
    <property type="match status" value="1"/>
</dbReference>
<dbReference type="EnsemblProtists" id="EKX43034">
    <property type="protein sequence ID" value="EKX43034"/>
    <property type="gene ID" value="GUITHDRAFT_140881"/>
</dbReference>
<dbReference type="InterPro" id="IPR022577">
    <property type="entry name" value="TBCD_C"/>
</dbReference>
<evidence type="ECO:0000259" key="3">
    <source>
        <dbReference type="Pfam" id="PF12612"/>
    </source>
</evidence>
<dbReference type="GO" id="GO:0048487">
    <property type="term" value="F:beta-tubulin binding"/>
    <property type="evidence" value="ECO:0007669"/>
    <property type="project" value="InterPro"/>
</dbReference>
<dbReference type="GO" id="GO:0007021">
    <property type="term" value="P:tubulin complex assembly"/>
    <property type="evidence" value="ECO:0007669"/>
    <property type="project" value="InterPro"/>
</dbReference>
<dbReference type="eggNOG" id="KOG1943">
    <property type="taxonomic scope" value="Eukaryota"/>
</dbReference>
<dbReference type="PaxDb" id="55529-EKX43034"/>
<evidence type="ECO:0000256" key="1">
    <source>
        <dbReference type="ARBA" id="ARBA00023186"/>
    </source>
</evidence>
<dbReference type="EMBL" id="JH993013">
    <property type="protein sequence ID" value="EKX43034.1"/>
    <property type="molecule type" value="Genomic_DNA"/>
</dbReference>
<reference evidence="5 7" key="1">
    <citation type="journal article" date="2012" name="Nature">
        <title>Algal genomes reveal evolutionary mosaicism and the fate of nucleomorphs.</title>
        <authorList>
            <consortium name="DOE Joint Genome Institute"/>
            <person name="Curtis B.A."/>
            <person name="Tanifuji G."/>
            <person name="Burki F."/>
            <person name="Gruber A."/>
            <person name="Irimia M."/>
            <person name="Maruyama S."/>
            <person name="Arias M.C."/>
            <person name="Ball S.G."/>
            <person name="Gile G.H."/>
            <person name="Hirakawa Y."/>
            <person name="Hopkins J.F."/>
            <person name="Kuo A."/>
            <person name="Rensing S.A."/>
            <person name="Schmutz J."/>
            <person name="Symeonidi A."/>
            <person name="Elias M."/>
            <person name="Eveleigh R.J."/>
            <person name="Herman E.K."/>
            <person name="Klute M.J."/>
            <person name="Nakayama T."/>
            <person name="Obornik M."/>
            <person name="Reyes-Prieto A."/>
            <person name="Armbrust E.V."/>
            <person name="Aves S.J."/>
            <person name="Beiko R.G."/>
            <person name="Coutinho P."/>
            <person name="Dacks J.B."/>
            <person name="Durnford D.G."/>
            <person name="Fast N.M."/>
            <person name="Green B.R."/>
            <person name="Grisdale C.J."/>
            <person name="Hempel F."/>
            <person name="Henrissat B."/>
            <person name="Hoppner M.P."/>
            <person name="Ishida K."/>
            <person name="Kim E."/>
            <person name="Koreny L."/>
            <person name="Kroth P.G."/>
            <person name="Liu Y."/>
            <person name="Malik S.B."/>
            <person name="Maier U.G."/>
            <person name="McRose D."/>
            <person name="Mock T."/>
            <person name="Neilson J.A."/>
            <person name="Onodera N.T."/>
            <person name="Poole A.M."/>
            <person name="Pritham E.J."/>
            <person name="Richards T.A."/>
            <person name="Rocap G."/>
            <person name="Roy S.W."/>
            <person name="Sarai C."/>
            <person name="Schaack S."/>
            <person name="Shirato S."/>
            <person name="Slamovits C.H."/>
            <person name="Spencer D.F."/>
            <person name="Suzuki S."/>
            <person name="Worden A.Z."/>
            <person name="Zauner S."/>
            <person name="Barry K."/>
            <person name="Bell C."/>
            <person name="Bharti A.K."/>
            <person name="Crow J.A."/>
            <person name="Grimwood J."/>
            <person name="Kramer R."/>
            <person name="Lindquist E."/>
            <person name="Lucas S."/>
            <person name="Salamov A."/>
            <person name="McFadden G.I."/>
            <person name="Lane C.E."/>
            <person name="Keeling P.J."/>
            <person name="Gray M.W."/>
            <person name="Grigoriev I.V."/>
            <person name="Archibald J.M."/>
        </authorList>
    </citation>
    <scope>NUCLEOTIDE SEQUENCE</scope>
    <source>
        <strain evidence="5 7">CCMP2712</strain>
    </source>
</reference>
<dbReference type="Gene3D" id="1.25.10.10">
    <property type="entry name" value="Leucine-rich Repeat Variant"/>
    <property type="match status" value="1"/>
</dbReference>
<reference evidence="7" key="2">
    <citation type="submission" date="2012-11" db="EMBL/GenBank/DDBJ databases">
        <authorList>
            <person name="Kuo A."/>
            <person name="Curtis B.A."/>
            <person name="Tanifuji G."/>
            <person name="Burki F."/>
            <person name="Gruber A."/>
            <person name="Irimia M."/>
            <person name="Maruyama S."/>
            <person name="Arias M.C."/>
            <person name="Ball S.G."/>
            <person name="Gile G.H."/>
            <person name="Hirakawa Y."/>
            <person name="Hopkins J.F."/>
            <person name="Rensing S.A."/>
            <person name="Schmutz J."/>
            <person name="Symeonidi A."/>
            <person name="Elias M."/>
            <person name="Eveleigh R.J."/>
            <person name="Herman E.K."/>
            <person name="Klute M.J."/>
            <person name="Nakayama T."/>
            <person name="Obornik M."/>
            <person name="Reyes-Prieto A."/>
            <person name="Armbrust E.V."/>
            <person name="Aves S.J."/>
            <person name="Beiko R.G."/>
            <person name="Coutinho P."/>
            <person name="Dacks J.B."/>
            <person name="Durnford D.G."/>
            <person name="Fast N.M."/>
            <person name="Green B.R."/>
            <person name="Grisdale C."/>
            <person name="Hempe F."/>
            <person name="Henrissat B."/>
            <person name="Hoppner M.P."/>
            <person name="Ishida K.-I."/>
            <person name="Kim E."/>
            <person name="Koreny L."/>
            <person name="Kroth P.G."/>
            <person name="Liu Y."/>
            <person name="Malik S.-B."/>
            <person name="Maier U.G."/>
            <person name="McRose D."/>
            <person name="Mock T."/>
            <person name="Neilson J.A."/>
            <person name="Onodera N.T."/>
            <person name="Poole A.M."/>
            <person name="Pritham E.J."/>
            <person name="Richards T.A."/>
            <person name="Rocap G."/>
            <person name="Roy S.W."/>
            <person name="Sarai C."/>
            <person name="Schaack S."/>
            <person name="Shirato S."/>
            <person name="Slamovits C.H."/>
            <person name="Spencer D.F."/>
            <person name="Suzuki S."/>
            <person name="Worden A.Z."/>
            <person name="Zauner S."/>
            <person name="Barry K."/>
            <person name="Bell C."/>
            <person name="Bharti A.K."/>
            <person name="Crow J.A."/>
            <person name="Grimwood J."/>
            <person name="Kramer R."/>
            <person name="Lindquist E."/>
            <person name="Lucas S."/>
            <person name="Salamov A."/>
            <person name="McFadden G.I."/>
            <person name="Lane C.E."/>
            <person name="Keeling P.J."/>
            <person name="Gray M.W."/>
            <person name="Grigoriev I.V."/>
            <person name="Archibald J.M."/>
        </authorList>
    </citation>
    <scope>NUCLEOTIDE SEQUENCE</scope>
    <source>
        <strain evidence="7">CCMP2712</strain>
    </source>
</reference>
<evidence type="ECO:0000256" key="2">
    <source>
        <dbReference type="SAM" id="MobiDB-lite"/>
    </source>
</evidence>
<dbReference type="Proteomes" id="UP000011087">
    <property type="component" value="Unassembled WGS sequence"/>
</dbReference>
<accession>L1J4H8</accession>
<feature type="domain" description="Tubulin-folding cofactor D C-terminal" evidence="3">
    <location>
        <begin position="632"/>
        <end position="724"/>
    </location>
</feature>
<dbReference type="InterPro" id="IPR011989">
    <property type="entry name" value="ARM-like"/>
</dbReference>
<dbReference type="KEGG" id="gtt:GUITHDRAFT_140881"/>
<reference evidence="6" key="3">
    <citation type="submission" date="2016-03" db="UniProtKB">
        <authorList>
            <consortium name="EnsemblProtists"/>
        </authorList>
    </citation>
    <scope>IDENTIFICATION</scope>
</reference>
<protein>
    <submittedName>
        <fullName evidence="5 6">Uncharacterized protein</fullName>
    </submittedName>
</protein>
<name>L1J4H8_GUITC</name>
<dbReference type="GeneID" id="17299691"/>
<feature type="region of interest" description="Disordered" evidence="2">
    <location>
        <begin position="1"/>
        <end position="20"/>
    </location>
</feature>
<dbReference type="PANTHER" id="PTHR12658:SF0">
    <property type="entry name" value="TUBULIN-SPECIFIC CHAPERONE D"/>
    <property type="match status" value="1"/>
</dbReference>
<keyword evidence="1" id="KW-0143">Chaperone</keyword>
<dbReference type="InterPro" id="IPR033162">
    <property type="entry name" value="TBCD"/>
</dbReference>
<dbReference type="GO" id="GO:0005096">
    <property type="term" value="F:GTPase activator activity"/>
    <property type="evidence" value="ECO:0007669"/>
    <property type="project" value="InterPro"/>
</dbReference>
<dbReference type="Pfam" id="PF25767">
    <property type="entry name" value="ARM_TBCD_2nd"/>
    <property type="match status" value="1"/>
</dbReference>
<dbReference type="InterPro" id="IPR016024">
    <property type="entry name" value="ARM-type_fold"/>
</dbReference>
<dbReference type="PANTHER" id="PTHR12658">
    <property type="entry name" value="BETA-TUBULIN COFACTOR D"/>
    <property type="match status" value="1"/>
</dbReference>
<evidence type="ECO:0000313" key="6">
    <source>
        <dbReference type="EnsemblProtists" id="EKX43034"/>
    </source>
</evidence>
<gene>
    <name evidence="5" type="ORF">GUITHDRAFT_140881</name>
</gene>
<dbReference type="STRING" id="905079.L1J4H8"/>